<organism evidence="2">
    <name type="scientific">Mustela putorius furo</name>
    <name type="common">European domestic ferret</name>
    <name type="synonym">Mustela furo</name>
    <dbReference type="NCBI Taxonomy" id="9669"/>
    <lineage>
        <taxon>Eukaryota</taxon>
        <taxon>Metazoa</taxon>
        <taxon>Chordata</taxon>
        <taxon>Craniata</taxon>
        <taxon>Vertebrata</taxon>
        <taxon>Euteleostomi</taxon>
        <taxon>Mammalia</taxon>
        <taxon>Eutheria</taxon>
        <taxon>Laurasiatheria</taxon>
        <taxon>Carnivora</taxon>
        <taxon>Caniformia</taxon>
        <taxon>Musteloidea</taxon>
        <taxon>Mustelidae</taxon>
        <taxon>Mustelinae</taxon>
        <taxon>Mustela</taxon>
    </lineage>
</organism>
<proteinExistence type="evidence at transcript level"/>
<evidence type="ECO:0000313" key="2">
    <source>
        <dbReference type="EMBL" id="AER99905.1"/>
    </source>
</evidence>
<name>G9K4T1_MUSPF</name>
<dbReference type="AlphaFoldDB" id="G9K4T1"/>
<feature type="non-terminal residue" evidence="2">
    <location>
        <position position="1"/>
    </location>
</feature>
<feature type="region of interest" description="Disordered" evidence="1">
    <location>
        <begin position="1"/>
        <end position="85"/>
    </location>
</feature>
<sequence length="175" mass="18216">EPDAAHPGRADHHGENPQLLRNAGGSRPHPQHVPRHEADCGGAEPRDSGHLRLCPDALQDPRPAQLPGPGLPPRPGPSGHGLECRTHWPVCAAPGQLAAFLPTVPLPVRQRRAPGQRPGRRVRPGAGLPGPQTGGHGQALLLQRHQGLPLPQEGSGERPPALPGQIQGPAPPPGA</sequence>
<keyword evidence="2" id="KW-0808">Transferase</keyword>
<protein>
    <submittedName>
        <fullName evidence="2">Heparan sulfate 3-O-sulfotransferase 6</fullName>
    </submittedName>
</protein>
<evidence type="ECO:0000256" key="1">
    <source>
        <dbReference type="SAM" id="MobiDB-lite"/>
    </source>
</evidence>
<feature type="compositionally biased region" description="Basic and acidic residues" evidence="1">
    <location>
        <begin position="34"/>
        <end position="50"/>
    </location>
</feature>
<feature type="compositionally biased region" description="Basic and acidic residues" evidence="1">
    <location>
        <begin position="1"/>
        <end position="15"/>
    </location>
</feature>
<feature type="region of interest" description="Disordered" evidence="1">
    <location>
        <begin position="107"/>
        <end position="175"/>
    </location>
</feature>
<accession>G9K4T1</accession>
<dbReference type="EMBL" id="JP011308">
    <property type="protein sequence ID" value="AER99905.1"/>
    <property type="molecule type" value="mRNA"/>
</dbReference>
<feature type="non-terminal residue" evidence="2">
    <location>
        <position position="175"/>
    </location>
</feature>
<dbReference type="GO" id="GO:0016740">
    <property type="term" value="F:transferase activity"/>
    <property type="evidence" value="ECO:0007669"/>
    <property type="project" value="UniProtKB-KW"/>
</dbReference>
<reference evidence="2" key="1">
    <citation type="journal article" date="2013" name="J. Virol.">
        <title>Sequencing, annotation, and characterization of the influenza ferret infectome.</title>
        <authorList>
            <person name="Leon A.J."/>
            <person name="Banner D."/>
            <person name="Xu L."/>
            <person name="Ran L."/>
            <person name="Peng Z."/>
            <person name="Yi K."/>
            <person name="Chen C."/>
            <person name="Xu F."/>
            <person name="Huang J."/>
            <person name="Zhao Z."/>
            <person name="Lin Z."/>
            <person name="Huang S.H."/>
            <person name="Fang Y."/>
            <person name="Kelvin A.A."/>
            <person name="Ross T.M."/>
            <person name="Farooqui A."/>
            <person name="Kelvin D.J."/>
        </authorList>
    </citation>
    <scope>NUCLEOTIDE SEQUENCE</scope>
    <source>
        <tissue evidence="2">Lungs</tissue>
    </source>
</reference>
<feature type="compositionally biased region" description="Pro residues" evidence="1">
    <location>
        <begin position="64"/>
        <end position="76"/>
    </location>
</feature>
<feature type="compositionally biased region" description="Basic residues" evidence="1">
    <location>
        <begin position="109"/>
        <end position="123"/>
    </location>
</feature>